<dbReference type="SUPFAM" id="SSF55729">
    <property type="entry name" value="Acyl-CoA N-acyltransferases (Nat)"/>
    <property type="match status" value="1"/>
</dbReference>
<reference evidence="2 3" key="1">
    <citation type="submission" date="2019-05" db="EMBL/GenBank/DDBJ databases">
        <authorList>
            <person name="Narsing Rao M.P."/>
            <person name="Li W.J."/>
        </authorList>
    </citation>
    <scope>NUCLEOTIDE SEQUENCE [LARGE SCALE GENOMIC DNA]</scope>
    <source>
        <strain evidence="2 3">SYSU_K30003</strain>
    </source>
</reference>
<organism evidence="2 3">
    <name type="scientific">Paenibacillus antri</name>
    <dbReference type="NCBI Taxonomy" id="2582848"/>
    <lineage>
        <taxon>Bacteria</taxon>
        <taxon>Bacillati</taxon>
        <taxon>Bacillota</taxon>
        <taxon>Bacilli</taxon>
        <taxon>Bacillales</taxon>
        <taxon>Paenibacillaceae</taxon>
        <taxon>Paenibacillus</taxon>
    </lineage>
</organism>
<evidence type="ECO:0000313" key="3">
    <source>
        <dbReference type="Proteomes" id="UP000309676"/>
    </source>
</evidence>
<sequence length="183" mass="21139">MAYRYWEGERISLRALRASDAALFRSFDDEVSRNLDGVHGPMSDAKFQSWFEQQQKARFDDSNRWVADDKEGVPVGTIDTFQCNRRHGTFKYGIAVADGHRGMGYASEMIVMTLRYYFLELGYQKVTPHAFAFNEASIRLHEKLGFRLEGRLRSMMYTNGAYHDELHYGMTRDEFAALHGAGR</sequence>
<dbReference type="GO" id="GO:0016747">
    <property type="term" value="F:acyltransferase activity, transferring groups other than amino-acyl groups"/>
    <property type="evidence" value="ECO:0007669"/>
    <property type="project" value="InterPro"/>
</dbReference>
<evidence type="ECO:0000313" key="2">
    <source>
        <dbReference type="EMBL" id="TLS52305.1"/>
    </source>
</evidence>
<keyword evidence="3" id="KW-1185">Reference proteome</keyword>
<evidence type="ECO:0000259" key="1">
    <source>
        <dbReference type="PROSITE" id="PS51186"/>
    </source>
</evidence>
<dbReference type="InterPro" id="IPR016181">
    <property type="entry name" value="Acyl_CoA_acyltransferase"/>
</dbReference>
<dbReference type="AlphaFoldDB" id="A0A5R9GKP7"/>
<dbReference type="Gene3D" id="3.40.630.30">
    <property type="match status" value="1"/>
</dbReference>
<dbReference type="OrthoDB" id="9795206at2"/>
<name>A0A5R9GKP7_9BACL</name>
<dbReference type="Pfam" id="PF13302">
    <property type="entry name" value="Acetyltransf_3"/>
    <property type="match status" value="1"/>
</dbReference>
<comment type="caution">
    <text evidence="2">The sequence shown here is derived from an EMBL/GenBank/DDBJ whole genome shotgun (WGS) entry which is preliminary data.</text>
</comment>
<accession>A0A5R9GKP7</accession>
<dbReference type="PANTHER" id="PTHR43415">
    <property type="entry name" value="SPERMIDINE N(1)-ACETYLTRANSFERASE"/>
    <property type="match status" value="1"/>
</dbReference>
<dbReference type="InterPro" id="IPR000182">
    <property type="entry name" value="GNAT_dom"/>
</dbReference>
<dbReference type="PANTHER" id="PTHR43415:SF5">
    <property type="entry name" value="ACETYLTRANSFERASE"/>
    <property type="match status" value="1"/>
</dbReference>
<dbReference type="RefSeq" id="WP_138193961.1">
    <property type="nucleotide sequence ID" value="NZ_VCIW01000005.1"/>
</dbReference>
<protein>
    <submittedName>
        <fullName evidence="2">GNAT family N-acetyltransferase</fullName>
    </submittedName>
</protein>
<gene>
    <name evidence="2" type="ORF">FE782_10040</name>
</gene>
<proteinExistence type="predicted"/>
<keyword evidence="2" id="KW-0808">Transferase</keyword>
<dbReference type="CDD" id="cd04301">
    <property type="entry name" value="NAT_SF"/>
    <property type="match status" value="1"/>
</dbReference>
<dbReference type="EMBL" id="VCIW01000005">
    <property type="protein sequence ID" value="TLS52305.1"/>
    <property type="molecule type" value="Genomic_DNA"/>
</dbReference>
<feature type="domain" description="N-acetyltransferase" evidence="1">
    <location>
        <begin position="11"/>
        <end position="173"/>
    </location>
</feature>
<dbReference type="Proteomes" id="UP000309676">
    <property type="component" value="Unassembled WGS sequence"/>
</dbReference>
<dbReference type="PROSITE" id="PS51186">
    <property type="entry name" value="GNAT"/>
    <property type="match status" value="1"/>
</dbReference>